<keyword evidence="2" id="KW-1185">Reference proteome</keyword>
<dbReference type="AlphaFoldDB" id="A0A1R3I1K5"/>
<evidence type="ECO:0000313" key="1">
    <source>
        <dbReference type="EMBL" id="OMO76429.1"/>
    </source>
</evidence>
<comment type="caution">
    <text evidence="1">The sequence shown here is derived from an EMBL/GenBank/DDBJ whole genome shotgun (WGS) entry which is preliminary data.</text>
</comment>
<organism evidence="1 2">
    <name type="scientific">Corchorus capsularis</name>
    <name type="common">Jute</name>
    <dbReference type="NCBI Taxonomy" id="210143"/>
    <lineage>
        <taxon>Eukaryota</taxon>
        <taxon>Viridiplantae</taxon>
        <taxon>Streptophyta</taxon>
        <taxon>Embryophyta</taxon>
        <taxon>Tracheophyta</taxon>
        <taxon>Spermatophyta</taxon>
        <taxon>Magnoliopsida</taxon>
        <taxon>eudicotyledons</taxon>
        <taxon>Gunneridae</taxon>
        <taxon>Pentapetalae</taxon>
        <taxon>rosids</taxon>
        <taxon>malvids</taxon>
        <taxon>Malvales</taxon>
        <taxon>Malvaceae</taxon>
        <taxon>Grewioideae</taxon>
        <taxon>Apeibeae</taxon>
        <taxon>Corchorus</taxon>
    </lineage>
</organism>
<dbReference type="EMBL" id="AWWV01010883">
    <property type="protein sequence ID" value="OMO76429.1"/>
    <property type="molecule type" value="Genomic_DNA"/>
</dbReference>
<name>A0A1R3I1K5_COCAP</name>
<evidence type="ECO:0000313" key="2">
    <source>
        <dbReference type="Proteomes" id="UP000188268"/>
    </source>
</evidence>
<reference evidence="1 2" key="1">
    <citation type="submission" date="2013-09" db="EMBL/GenBank/DDBJ databases">
        <title>Corchorus capsularis genome sequencing.</title>
        <authorList>
            <person name="Alam M."/>
            <person name="Haque M.S."/>
            <person name="Islam M.S."/>
            <person name="Emdad E.M."/>
            <person name="Islam M.M."/>
            <person name="Ahmed B."/>
            <person name="Halim A."/>
            <person name="Hossen Q.M.M."/>
            <person name="Hossain M.Z."/>
            <person name="Ahmed R."/>
            <person name="Khan M.M."/>
            <person name="Islam R."/>
            <person name="Rashid M.M."/>
            <person name="Khan S.A."/>
            <person name="Rahman M.S."/>
            <person name="Alam M."/>
        </authorList>
    </citation>
    <scope>NUCLEOTIDE SEQUENCE [LARGE SCALE GENOMIC DNA]</scope>
    <source>
        <strain evidence="2">cv. CVL-1</strain>
        <tissue evidence="1">Whole seedling</tissue>
    </source>
</reference>
<sequence length="19" mass="1855">MGSGGNSSIGAQAKQSTHH</sequence>
<protein>
    <submittedName>
        <fullName evidence="1">Uncharacterized protein</fullName>
    </submittedName>
</protein>
<gene>
    <name evidence="1" type="ORF">CCACVL1_15669</name>
</gene>
<proteinExistence type="predicted"/>
<accession>A0A1R3I1K5</accession>
<dbReference type="Proteomes" id="UP000188268">
    <property type="component" value="Unassembled WGS sequence"/>
</dbReference>